<dbReference type="Proteomes" id="UP001497516">
    <property type="component" value="Chromosome 10"/>
</dbReference>
<dbReference type="AlphaFoldDB" id="A0AAV2CX45"/>
<accession>A0AAV2CX45</accession>
<feature type="region of interest" description="Disordered" evidence="1">
    <location>
        <begin position="1"/>
        <end position="67"/>
    </location>
</feature>
<gene>
    <name evidence="2" type="ORF">LTRI10_LOCUS7865</name>
</gene>
<proteinExistence type="predicted"/>
<keyword evidence="3" id="KW-1185">Reference proteome</keyword>
<protein>
    <submittedName>
        <fullName evidence="2">Uncharacterized protein</fullName>
    </submittedName>
</protein>
<reference evidence="2 3" key="1">
    <citation type="submission" date="2024-04" db="EMBL/GenBank/DDBJ databases">
        <authorList>
            <person name="Fracassetti M."/>
        </authorList>
    </citation>
    <scope>NUCLEOTIDE SEQUENCE [LARGE SCALE GENOMIC DNA]</scope>
</reference>
<evidence type="ECO:0000256" key="1">
    <source>
        <dbReference type="SAM" id="MobiDB-lite"/>
    </source>
</evidence>
<organism evidence="2 3">
    <name type="scientific">Linum trigynum</name>
    <dbReference type="NCBI Taxonomy" id="586398"/>
    <lineage>
        <taxon>Eukaryota</taxon>
        <taxon>Viridiplantae</taxon>
        <taxon>Streptophyta</taxon>
        <taxon>Embryophyta</taxon>
        <taxon>Tracheophyta</taxon>
        <taxon>Spermatophyta</taxon>
        <taxon>Magnoliopsida</taxon>
        <taxon>eudicotyledons</taxon>
        <taxon>Gunneridae</taxon>
        <taxon>Pentapetalae</taxon>
        <taxon>rosids</taxon>
        <taxon>fabids</taxon>
        <taxon>Malpighiales</taxon>
        <taxon>Linaceae</taxon>
        <taxon>Linum</taxon>
    </lineage>
</organism>
<evidence type="ECO:0000313" key="3">
    <source>
        <dbReference type="Proteomes" id="UP001497516"/>
    </source>
</evidence>
<evidence type="ECO:0000313" key="2">
    <source>
        <dbReference type="EMBL" id="CAL1360428.1"/>
    </source>
</evidence>
<name>A0AAV2CX45_9ROSI</name>
<dbReference type="EMBL" id="OZ034814">
    <property type="protein sequence ID" value="CAL1360428.1"/>
    <property type="molecule type" value="Genomic_DNA"/>
</dbReference>
<sequence length="254" mass="27105">MEKEDGGGASPRAPLEKRESPAKAAAASEEVTPEKTLAAGSGGRRTRRSPAGVSKKEEDVGGDVPPLAKLRPPTLGCGFCDGPSAALRVGREKNLSGVSLGLTDQRSGLQLGVKWAEPESYNGPKKESYGLYNLIAKRQDILGFTSTIGPRLLDNVGPKSGLVEYLVYGVGLIMKVDEIEGLANGLSRAHGPTSFGELTKHVNGVRLQRGIRLPTKLHGPSWTEAKEVEDGFNGIVKGPIVKNTRLKRKVTWFV</sequence>